<accession>A0AB34X0F4</accession>
<evidence type="ECO:0000313" key="2">
    <source>
        <dbReference type="Proteomes" id="UP000070572"/>
    </source>
</evidence>
<comment type="caution">
    <text evidence="1">The sequence shown here is derived from an EMBL/GenBank/DDBJ whole genome shotgun (WGS) entry which is preliminary data.</text>
</comment>
<dbReference type="AlphaFoldDB" id="A0AB34X0F4"/>
<organism evidence="1 2">
    <name type="scientific">Varibaculum cambriense</name>
    <dbReference type="NCBI Taxonomy" id="184870"/>
    <lineage>
        <taxon>Bacteria</taxon>
        <taxon>Bacillati</taxon>
        <taxon>Actinomycetota</taxon>
        <taxon>Actinomycetes</taxon>
        <taxon>Actinomycetales</taxon>
        <taxon>Actinomycetaceae</taxon>
        <taxon>Varibaculum</taxon>
    </lineage>
</organism>
<gene>
    <name evidence="1" type="ORF">HMPREF1862_00896</name>
</gene>
<dbReference type="EMBL" id="LSDN01000013">
    <property type="protein sequence ID" value="KXB81171.1"/>
    <property type="molecule type" value="Genomic_DNA"/>
</dbReference>
<reference evidence="1 2" key="1">
    <citation type="submission" date="2016-01" db="EMBL/GenBank/DDBJ databases">
        <authorList>
            <person name="Mitreva M."/>
            <person name="Pepin K.H."/>
            <person name="Mihindukulasuriya K.A."/>
            <person name="Fulton R."/>
            <person name="Fronick C."/>
            <person name="O'Laughlin M."/>
            <person name="Miner T."/>
            <person name="Herter B."/>
            <person name="Rosa B.A."/>
            <person name="Cordes M."/>
            <person name="Tomlinson C."/>
            <person name="Wollam A."/>
            <person name="Palsikar V.B."/>
            <person name="Mardis E.R."/>
            <person name="Wilson R.K."/>
        </authorList>
    </citation>
    <scope>NUCLEOTIDE SEQUENCE [LARGE SCALE GENOMIC DNA]</scope>
    <source>
        <strain evidence="1 2">DNF00696</strain>
    </source>
</reference>
<protein>
    <submittedName>
        <fullName evidence="1">Uncharacterized protein</fullName>
    </submittedName>
</protein>
<name>A0AB34X0F4_9ACTO</name>
<evidence type="ECO:0000313" key="1">
    <source>
        <dbReference type="EMBL" id="KXB81171.1"/>
    </source>
</evidence>
<dbReference type="Proteomes" id="UP000070572">
    <property type="component" value="Unassembled WGS sequence"/>
</dbReference>
<sequence length="53" mass="6237">MGIPLFFSFSPHFFHSWVYRRLSFPSILRYADAQKRAFIGVWAGGKTRPYTPK</sequence>
<proteinExistence type="predicted"/>